<gene>
    <name evidence="10" type="ORF">P9271_00730</name>
</gene>
<evidence type="ECO:0000256" key="6">
    <source>
        <dbReference type="ARBA" id="ARBA00023139"/>
    </source>
</evidence>
<dbReference type="Pfam" id="PF05504">
    <property type="entry name" value="Spore_GerAC"/>
    <property type="match status" value="1"/>
</dbReference>
<dbReference type="Proteomes" id="UP001342826">
    <property type="component" value="Unassembled WGS sequence"/>
</dbReference>
<dbReference type="Gene3D" id="6.20.190.10">
    <property type="entry name" value="Nutrient germinant receptor protein C, domain 1"/>
    <property type="match status" value="1"/>
</dbReference>
<keyword evidence="3" id="KW-0309">Germination</keyword>
<dbReference type="InterPro" id="IPR046953">
    <property type="entry name" value="Spore_GerAC-like_C"/>
</dbReference>
<comment type="subcellular location">
    <subcellularLocation>
        <location evidence="1">Membrane</location>
        <topology evidence="1">Lipid-anchor</topology>
    </subcellularLocation>
</comment>
<evidence type="ECO:0000259" key="8">
    <source>
        <dbReference type="Pfam" id="PF05504"/>
    </source>
</evidence>
<evidence type="ECO:0000256" key="7">
    <source>
        <dbReference type="ARBA" id="ARBA00023288"/>
    </source>
</evidence>
<keyword evidence="11" id="KW-1185">Reference proteome</keyword>
<keyword evidence="7" id="KW-0449">Lipoprotein</keyword>
<dbReference type="InterPro" id="IPR008844">
    <property type="entry name" value="Spore_GerAC-like"/>
</dbReference>
<evidence type="ECO:0000259" key="9">
    <source>
        <dbReference type="Pfam" id="PF25198"/>
    </source>
</evidence>
<evidence type="ECO:0000256" key="4">
    <source>
        <dbReference type="ARBA" id="ARBA00022729"/>
    </source>
</evidence>
<evidence type="ECO:0000256" key="1">
    <source>
        <dbReference type="ARBA" id="ARBA00004635"/>
    </source>
</evidence>
<accession>A0ABU6NS17</accession>
<dbReference type="EMBL" id="JARTFS010000001">
    <property type="protein sequence ID" value="MED4399884.1"/>
    <property type="molecule type" value="Genomic_DNA"/>
</dbReference>
<evidence type="ECO:0000313" key="10">
    <source>
        <dbReference type="EMBL" id="MED4399884.1"/>
    </source>
</evidence>
<dbReference type="PANTHER" id="PTHR35789">
    <property type="entry name" value="SPORE GERMINATION PROTEIN B3"/>
    <property type="match status" value="1"/>
</dbReference>
<dbReference type="NCBIfam" id="TIGR02887">
    <property type="entry name" value="spore_ger_x_C"/>
    <property type="match status" value="1"/>
</dbReference>
<sequence>MKRMILVIITVISILIFLTGCWNRRELNQLAIVVGIGIDKVDDQFLVTTQVINPGQIATQKSSIEKAPVIMYQETGDTVFEAIRKITTTAPRKMYASHLRMIVLGEEFAKDGIGEILDLLFRDQEFRMDFYIMVAEGMRAEDILKVSTPLEKIPSNKMFNALETSQKEWSATKAVTLHELVKTIVREGEALVLTGITVKGDKDLATNSMDNLERTVPNGDLQITNLAVFNKDKLIGWLDEMEGKTYNVLTNNEKSTTINLSCPQGGKVVYEVKNSSTDMKAEIRKGKPEIDLNVFVEGDIAEVQCDMDLTKEGTIEEIEKIYEKEAKSYFRNAISQIQQHHEADIFGFGEEIHRANPEIWRKIKGDWNEQFKYLPVNIKVQGEIKQIGTVENSVLEKLEKQREMDK</sequence>
<dbReference type="Gene3D" id="3.30.300.210">
    <property type="entry name" value="Nutrient germinant receptor protein C, domain 3"/>
    <property type="match status" value="1"/>
</dbReference>
<proteinExistence type="inferred from homology"/>
<keyword evidence="4" id="KW-0732">Signal</keyword>
<feature type="domain" description="Spore germination GerAC-like C-terminal" evidence="8">
    <location>
        <begin position="225"/>
        <end position="388"/>
    </location>
</feature>
<dbReference type="RefSeq" id="WP_328014600.1">
    <property type="nucleotide sequence ID" value="NZ_JARTFS010000001.1"/>
</dbReference>
<dbReference type="PANTHER" id="PTHR35789:SF1">
    <property type="entry name" value="SPORE GERMINATION PROTEIN B3"/>
    <property type="match status" value="1"/>
</dbReference>
<evidence type="ECO:0000256" key="5">
    <source>
        <dbReference type="ARBA" id="ARBA00023136"/>
    </source>
</evidence>
<organism evidence="10 11">
    <name type="scientific">Metabacillus fastidiosus</name>
    <dbReference type="NCBI Taxonomy" id="1458"/>
    <lineage>
        <taxon>Bacteria</taxon>
        <taxon>Bacillati</taxon>
        <taxon>Bacillota</taxon>
        <taxon>Bacilli</taxon>
        <taxon>Bacillales</taxon>
        <taxon>Bacillaceae</taxon>
        <taxon>Metabacillus</taxon>
    </lineage>
</organism>
<evidence type="ECO:0000256" key="3">
    <source>
        <dbReference type="ARBA" id="ARBA00022544"/>
    </source>
</evidence>
<comment type="caution">
    <text evidence="10">The sequence shown here is derived from an EMBL/GenBank/DDBJ whole genome shotgun (WGS) entry which is preliminary data.</text>
</comment>
<protein>
    <submittedName>
        <fullName evidence="10">Ger(X)C family spore germination protein</fullName>
    </submittedName>
</protein>
<dbReference type="Pfam" id="PF25198">
    <property type="entry name" value="Spore_GerAC_N"/>
    <property type="match status" value="1"/>
</dbReference>
<dbReference type="PROSITE" id="PS51257">
    <property type="entry name" value="PROKAR_LIPOPROTEIN"/>
    <property type="match status" value="1"/>
</dbReference>
<reference evidence="10 11" key="1">
    <citation type="submission" date="2023-03" db="EMBL/GenBank/DDBJ databases">
        <title>Bacillus Genome Sequencing.</title>
        <authorList>
            <person name="Dunlap C."/>
        </authorList>
    </citation>
    <scope>NUCLEOTIDE SEQUENCE [LARGE SCALE GENOMIC DNA]</scope>
    <source>
        <strain evidence="10 11">NRS-1717</strain>
    </source>
</reference>
<evidence type="ECO:0000256" key="2">
    <source>
        <dbReference type="ARBA" id="ARBA00007886"/>
    </source>
</evidence>
<evidence type="ECO:0000313" key="11">
    <source>
        <dbReference type="Proteomes" id="UP001342826"/>
    </source>
</evidence>
<comment type="similarity">
    <text evidence="2">Belongs to the GerABKC lipoprotein family.</text>
</comment>
<name>A0ABU6NS17_9BACI</name>
<keyword evidence="6" id="KW-0564">Palmitate</keyword>
<keyword evidence="5" id="KW-0472">Membrane</keyword>
<dbReference type="InterPro" id="IPR038501">
    <property type="entry name" value="Spore_GerAC_C_sf"/>
</dbReference>
<feature type="domain" description="Spore germination protein N-terminal" evidence="9">
    <location>
        <begin position="23"/>
        <end position="197"/>
    </location>
</feature>
<dbReference type="InterPro" id="IPR057336">
    <property type="entry name" value="GerAC_N"/>
</dbReference>